<proteinExistence type="predicted"/>
<evidence type="ECO:0000256" key="3">
    <source>
        <dbReference type="SAM" id="MobiDB-lite"/>
    </source>
</evidence>
<protein>
    <submittedName>
        <fullName evidence="5">D-2-hydroxyacid dehydrogenase</fullName>
    </submittedName>
</protein>
<gene>
    <name evidence="5" type="ORF">GCM10020260_08890</name>
</gene>
<name>A0ABP6RBQ5_9MICC</name>
<dbReference type="CDD" id="cd05300">
    <property type="entry name" value="2-Hacid_dh_1"/>
    <property type="match status" value="1"/>
</dbReference>
<feature type="compositionally biased region" description="Basic and acidic residues" evidence="3">
    <location>
        <begin position="11"/>
        <end position="20"/>
    </location>
</feature>
<keyword evidence="6" id="KW-1185">Reference proteome</keyword>
<organism evidence="5 6">
    <name type="scientific">Nesterenkonia halobia</name>
    <dbReference type="NCBI Taxonomy" id="37922"/>
    <lineage>
        <taxon>Bacteria</taxon>
        <taxon>Bacillati</taxon>
        <taxon>Actinomycetota</taxon>
        <taxon>Actinomycetes</taxon>
        <taxon>Micrococcales</taxon>
        <taxon>Micrococcaceae</taxon>
        <taxon>Nesterenkonia</taxon>
    </lineage>
</organism>
<comment type="caution">
    <text evidence="5">The sequence shown here is derived from an EMBL/GenBank/DDBJ whole genome shotgun (WGS) entry which is preliminary data.</text>
</comment>
<accession>A0ABP6RBQ5</accession>
<sequence>MTDVPTVPAAARRDLAEESGRPAAAETTSLRAVVAVDLDERLCRRIEELEPRIDLIRDHSLYRPMRGPADWSGDPEHVRSPEERSAYEEMIDSAEALFGLPDVDPSQLARTVAANPRLRWVHATAAGGGAQVKAADLPREALASIAFTSSAGVHGDTLAEFALFGVLAGAKDLPRLQAQQREHRWTQRWEMRQIDEMTVLVVGLGGIGSSVAEKLDALGATVVGTSRSGRPVDGVDRIVDVADLPSAAAEADAVVVTLPGTAATEGLVGRDVLDAIKPGATVVNVGRGTVIDEDALVAALDDGRVGFAALDVFAVEPLPEDSPLWDHPHVLVSPHTAALNRAEEERIAKMFAENARRLLDGEPMRSRVDTMEFY</sequence>
<evidence type="ECO:0000256" key="2">
    <source>
        <dbReference type="ARBA" id="ARBA00023027"/>
    </source>
</evidence>
<keyword evidence="1" id="KW-0560">Oxidoreductase</keyword>
<dbReference type="EMBL" id="BAAAYG010000003">
    <property type="protein sequence ID" value="GAA3282212.1"/>
    <property type="molecule type" value="Genomic_DNA"/>
</dbReference>
<evidence type="ECO:0000313" key="6">
    <source>
        <dbReference type="Proteomes" id="UP001501736"/>
    </source>
</evidence>
<dbReference type="PANTHER" id="PTHR43333:SF1">
    <property type="entry name" value="D-ISOMER SPECIFIC 2-HYDROXYACID DEHYDROGENASE NAD-BINDING DOMAIN-CONTAINING PROTEIN"/>
    <property type="match status" value="1"/>
</dbReference>
<feature type="region of interest" description="Disordered" evidence="3">
    <location>
        <begin position="1"/>
        <end position="24"/>
    </location>
</feature>
<dbReference type="Pfam" id="PF02826">
    <property type="entry name" value="2-Hacid_dh_C"/>
    <property type="match status" value="1"/>
</dbReference>
<dbReference type="InterPro" id="IPR036291">
    <property type="entry name" value="NAD(P)-bd_dom_sf"/>
</dbReference>
<reference evidence="6" key="1">
    <citation type="journal article" date="2019" name="Int. J. Syst. Evol. Microbiol.">
        <title>The Global Catalogue of Microorganisms (GCM) 10K type strain sequencing project: providing services to taxonomists for standard genome sequencing and annotation.</title>
        <authorList>
            <consortium name="The Broad Institute Genomics Platform"/>
            <consortium name="The Broad Institute Genome Sequencing Center for Infectious Disease"/>
            <person name="Wu L."/>
            <person name="Ma J."/>
        </authorList>
    </citation>
    <scope>NUCLEOTIDE SEQUENCE [LARGE SCALE GENOMIC DNA]</scope>
    <source>
        <strain evidence="6">JCM 11483</strain>
    </source>
</reference>
<dbReference type="InterPro" id="IPR006140">
    <property type="entry name" value="D-isomer_DH_NAD-bd"/>
</dbReference>
<evidence type="ECO:0000256" key="1">
    <source>
        <dbReference type="ARBA" id="ARBA00023002"/>
    </source>
</evidence>
<dbReference type="SUPFAM" id="SSF51735">
    <property type="entry name" value="NAD(P)-binding Rossmann-fold domains"/>
    <property type="match status" value="1"/>
</dbReference>
<evidence type="ECO:0000259" key="4">
    <source>
        <dbReference type="Pfam" id="PF02826"/>
    </source>
</evidence>
<feature type="domain" description="D-isomer specific 2-hydroxyacid dehydrogenase NAD-binding" evidence="4">
    <location>
        <begin position="166"/>
        <end position="337"/>
    </location>
</feature>
<evidence type="ECO:0000313" key="5">
    <source>
        <dbReference type="EMBL" id="GAA3282212.1"/>
    </source>
</evidence>
<dbReference type="PANTHER" id="PTHR43333">
    <property type="entry name" value="2-HACID_DH_C DOMAIN-CONTAINING PROTEIN"/>
    <property type="match status" value="1"/>
</dbReference>
<dbReference type="Gene3D" id="3.40.50.720">
    <property type="entry name" value="NAD(P)-binding Rossmann-like Domain"/>
    <property type="match status" value="2"/>
</dbReference>
<dbReference type="RefSeq" id="WP_344718594.1">
    <property type="nucleotide sequence ID" value="NZ_BAAAYG010000003.1"/>
</dbReference>
<keyword evidence="2" id="KW-0520">NAD</keyword>
<dbReference type="Proteomes" id="UP001501736">
    <property type="component" value="Unassembled WGS sequence"/>
</dbReference>